<accession>A0A0A8ZN71</accession>
<organism evidence="1">
    <name type="scientific">Arundo donax</name>
    <name type="common">Giant reed</name>
    <name type="synonym">Donax arundinaceus</name>
    <dbReference type="NCBI Taxonomy" id="35708"/>
    <lineage>
        <taxon>Eukaryota</taxon>
        <taxon>Viridiplantae</taxon>
        <taxon>Streptophyta</taxon>
        <taxon>Embryophyta</taxon>
        <taxon>Tracheophyta</taxon>
        <taxon>Spermatophyta</taxon>
        <taxon>Magnoliopsida</taxon>
        <taxon>Liliopsida</taxon>
        <taxon>Poales</taxon>
        <taxon>Poaceae</taxon>
        <taxon>PACMAD clade</taxon>
        <taxon>Arundinoideae</taxon>
        <taxon>Arundineae</taxon>
        <taxon>Arundo</taxon>
    </lineage>
</organism>
<evidence type="ECO:0000313" key="1">
    <source>
        <dbReference type="EMBL" id="JAD40874.1"/>
    </source>
</evidence>
<name>A0A0A8ZN71_ARUDO</name>
<reference evidence="1" key="2">
    <citation type="journal article" date="2015" name="Data Brief">
        <title>Shoot transcriptome of the giant reed, Arundo donax.</title>
        <authorList>
            <person name="Barrero R.A."/>
            <person name="Guerrero F.D."/>
            <person name="Moolhuijzen P."/>
            <person name="Goolsby J.A."/>
            <person name="Tidwell J."/>
            <person name="Bellgard S.E."/>
            <person name="Bellgard M.I."/>
        </authorList>
    </citation>
    <scope>NUCLEOTIDE SEQUENCE</scope>
    <source>
        <tissue evidence="1">Shoot tissue taken approximately 20 cm above the soil surface</tissue>
    </source>
</reference>
<reference evidence="1" key="1">
    <citation type="submission" date="2014-09" db="EMBL/GenBank/DDBJ databases">
        <authorList>
            <person name="Magalhaes I.L.F."/>
            <person name="Oliveira U."/>
            <person name="Santos F.R."/>
            <person name="Vidigal T.H.D.A."/>
            <person name="Brescovit A.D."/>
            <person name="Santos A.J."/>
        </authorList>
    </citation>
    <scope>NUCLEOTIDE SEQUENCE</scope>
    <source>
        <tissue evidence="1">Shoot tissue taken approximately 20 cm above the soil surface</tissue>
    </source>
</reference>
<dbReference type="AlphaFoldDB" id="A0A0A8ZN71"/>
<sequence>MIVDYIIKIRSMVMKGAIVGVEDRRHRPTGRQVQGCGDRAPSSTDDGILSDCVFSTTSSHLLSLVYHYVAAQD</sequence>
<protein>
    <submittedName>
        <fullName evidence="1">Uncharacterized protein</fullName>
    </submittedName>
</protein>
<dbReference type="EMBL" id="GBRH01257021">
    <property type="protein sequence ID" value="JAD40874.1"/>
    <property type="molecule type" value="Transcribed_RNA"/>
</dbReference>
<proteinExistence type="predicted"/>